<sequence length="143" mass="16404">MDLVDKITDLFPLGYLEVAHIQYYDADLKTFPVVNTDQELMSIFEKHSNSKVVHMFIAYSDPSECYQLIIEWEGFPSGNGNQSSEPEPTIPSNTQPDEDTLQNLLSENEHVGVDEEGLYKIHYLRMNKDRPCCRGRERGCCRG</sequence>
<evidence type="ECO:0000313" key="3">
    <source>
        <dbReference type="Proteomes" id="UP000275267"/>
    </source>
</evidence>
<evidence type="ECO:0000256" key="1">
    <source>
        <dbReference type="SAM" id="MobiDB-lite"/>
    </source>
</evidence>
<feature type="compositionally biased region" description="Polar residues" evidence="1">
    <location>
        <begin position="78"/>
        <end position="102"/>
    </location>
</feature>
<dbReference type="AlphaFoldDB" id="A0A3L6Q260"/>
<organism evidence="2 3">
    <name type="scientific">Panicum miliaceum</name>
    <name type="common">Proso millet</name>
    <name type="synonym">Broomcorn millet</name>
    <dbReference type="NCBI Taxonomy" id="4540"/>
    <lineage>
        <taxon>Eukaryota</taxon>
        <taxon>Viridiplantae</taxon>
        <taxon>Streptophyta</taxon>
        <taxon>Embryophyta</taxon>
        <taxon>Tracheophyta</taxon>
        <taxon>Spermatophyta</taxon>
        <taxon>Magnoliopsida</taxon>
        <taxon>Liliopsida</taxon>
        <taxon>Poales</taxon>
        <taxon>Poaceae</taxon>
        <taxon>PACMAD clade</taxon>
        <taxon>Panicoideae</taxon>
        <taxon>Panicodae</taxon>
        <taxon>Paniceae</taxon>
        <taxon>Panicinae</taxon>
        <taxon>Panicum</taxon>
        <taxon>Panicum sect. Panicum</taxon>
    </lineage>
</organism>
<protein>
    <submittedName>
        <fullName evidence="2">Uncharacterized protein</fullName>
    </submittedName>
</protein>
<keyword evidence="3" id="KW-1185">Reference proteome</keyword>
<reference evidence="3" key="1">
    <citation type="journal article" date="2019" name="Nat. Commun.">
        <title>The genome of broomcorn millet.</title>
        <authorList>
            <person name="Zou C."/>
            <person name="Miki D."/>
            <person name="Li D."/>
            <person name="Tang Q."/>
            <person name="Xiao L."/>
            <person name="Rajput S."/>
            <person name="Deng P."/>
            <person name="Jia W."/>
            <person name="Huang R."/>
            <person name="Zhang M."/>
            <person name="Sun Y."/>
            <person name="Hu J."/>
            <person name="Fu X."/>
            <person name="Schnable P.S."/>
            <person name="Li F."/>
            <person name="Zhang H."/>
            <person name="Feng B."/>
            <person name="Zhu X."/>
            <person name="Liu R."/>
            <person name="Schnable J.C."/>
            <person name="Zhu J.-K."/>
            <person name="Zhang H."/>
        </authorList>
    </citation>
    <scope>NUCLEOTIDE SEQUENCE [LARGE SCALE GENOMIC DNA]</scope>
</reference>
<name>A0A3L6Q260_PANMI</name>
<evidence type="ECO:0000313" key="2">
    <source>
        <dbReference type="EMBL" id="RLM69563.1"/>
    </source>
</evidence>
<comment type="caution">
    <text evidence="2">The sequence shown here is derived from an EMBL/GenBank/DDBJ whole genome shotgun (WGS) entry which is preliminary data.</text>
</comment>
<dbReference type="Proteomes" id="UP000275267">
    <property type="component" value="Unassembled WGS sequence"/>
</dbReference>
<feature type="region of interest" description="Disordered" evidence="1">
    <location>
        <begin position="77"/>
        <end position="102"/>
    </location>
</feature>
<dbReference type="OrthoDB" id="680707at2759"/>
<dbReference type="EMBL" id="PQIB02000014">
    <property type="protein sequence ID" value="RLM69563.1"/>
    <property type="molecule type" value="Genomic_DNA"/>
</dbReference>
<accession>A0A3L6Q260</accession>
<gene>
    <name evidence="2" type="ORF">C2845_PM17G04830</name>
</gene>
<proteinExistence type="predicted"/>